<gene>
    <name evidence="2" type="ORF">Poly30_15450</name>
</gene>
<dbReference type="InterPro" id="IPR050312">
    <property type="entry name" value="IolE/XylAMocC-like"/>
</dbReference>
<dbReference type="OrthoDB" id="9814946at2"/>
<dbReference type="Proteomes" id="UP000320390">
    <property type="component" value="Chromosome"/>
</dbReference>
<reference evidence="2 3" key="1">
    <citation type="submission" date="2019-02" db="EMBL/GenBank/DDBJ databases">
        <title>Deep-cultivation of Planctomycetes and their phenomic and genomic characterization uncovers novel biology.</title>
        <authorList>
            <person name="Wiegand S."/>
            <person name="Jogler M."/>
            <person name="Boedeker C."/>
            <person name="Pinto D."/>
            <person name="Vollmers J."/>
            <person name="Rivas-Marin E."/>
            <person name="Kohn T."/>
            <person name="Peeters S.H."/>
            <person name="Heuer A."/>
            <person name="Rast P."/>
            <person name="Oberbeckmann S."/>
            <person name="Bunk B."/>
            <person name="Jeske O."/>
            <person name="Meyerdierks A."/>
            <person name="Storesund J.E."/>
            <person name="Kallscheuer N."/>
            <person name="Luecker S."/>
            <person name="Lage O.M."/>
            <person name="Pohl T."/>
            <person name="Merkel B.J."/>
            <person name="Hornburger P."/>
            <person name="Mueller R.-W."/>
            <person name="Bruemmer F."/>
            <person name="Labrenz M."/>
            <person name="Spormann A.M."/>
            <person name="Op den Camp H."/>
            <person name="Overmann J."/>
            <person name="Amann R."/>
            <person name="Jetten M.S.M."/>
            <person name="Mascher T."/>
            <person name="Medema M.H."/>
            <person name="Devos D.P."/>
            <person name="Kaster A.-K."/>
            <person name="Ovreas L."/>
            <person name="Rohde M."/>
            <person name="Galperin M.Y."/>
            <person name="Jogler C."/>
        </authorList>
    </citation>
    <scope>NUCLEOTIDE SEQUENCE [LARGE SCALE GENOMIC DNA]</scope>
    <source>
        <strain evidence="2 3">Poly30</strain>
    </source>
</reference>
<feature type="domain" description="Xylose isomerase-like TIM barrel" evidence="1">
    <location>
        <begin position="26"/>
        <end position="255"/>
    </location>
</feature>
<protein>
    <submittedName>
        <fullName evidence="2">D-tagatose 3-epimerase</fullName>
        <ecNumber evidence="2">5.3.1.-</ecNumber>
    </submittedName>
</protein>
<dbReference type="InterPro" id="IPR036237">
    <property type="entry name" value="Xyl_isomerase-like_sf"/>
</dbReference>
<accession>A0A518EPM1</accession>
<evidence type="ECO:0000313" key="3">
    <source>
        <dbReference type="Proteomes" id="UP000320390"/>
    </source>
</evidence>
<dbReference type="RefSeq" id="WP_145195875.1">
    <property type="nucleotide sequence ID" value="NZ_CP036434.1"/>
</dbReference>
<evidence type="ECO:0000259" key="1">
    <source>
        <dbReference type="Pfam" id="PF01261"/>
    </source>
</evidence>
<dbReference type="PANTHER" id="PTHR12110">
    <property type="entry name" value="HYDROXYPYRUVATE ISOMERASE"/>
    <property type="match status" value="1"/>
</dbReference>
<dbReference type="SUPFAM" id="SSF51658">
    <property type="entry name" value="Xylose isomerase-like"/>
    <property type="match status" value="1"/>
</dbReference>
<dbReference type="EMBL" id="CP036434">
    <property type="protein sequence ID" value="QDV06041.1"/>
    <property type="molecule type" value="Genomic_DNA"/>
</dbReference>
<dbReference type="Gene3D" id="3.20.20.150">
    <property type="entry name" value="Divalent-metal-dependent TIM barrel enzymes"/>
    <property type="match status" value="1"/>
</dbReference>
<name>A0A518EPM1_9BACT</name>
<keyword evidence="3" id="KW-1185">Reference proteome</keyword>
<proteinExistence type="predicted"/>
<dbReference type="GO" id="GO:0016853">
    <property type="term" value="F:isomerase activity"/>
    <property type="evidence" value="ECO:0007669"/>
    <property type="project" value="UniProtKB-KW"/>
</dbReference>
<dbReference type="Pfam" id="PF01261">
    <property type="entry name" value="AP_endonuc_2"/>
    <property type="match status" value="1"/>
</dbReference>
<dbReference type="PANTHER" id="PTHR12110:SF41">
    <property type="entry name" value="INOSOSE DEHYDRATASE"/>
    <property type="match status" value="1"/>
</dbReference>
<dbReference type="InterPro" id="IPR013022">
    <property type="entry name" value="Xyl_isomerase-like_TIM-brl"/>
</dbReference>
<organism evidence="2 3">
    <name type="scientific">Saltatorellus ferox</name>
    <dbReference type="NCBI Taxonomy" id="2528018"/>
    <lineage>
        <taxon>Bacteria</taxon>
        <taxon>Pseudomonadati</taxon>
        <taxon>Planctomycetota</taxon>
        <taxon>Planctomycetia</taxon>
        <taxon>Planctomycetia incertae sedis</taxon>
        <taxon>Saltatorellus</taxon>
    </lineage>
</organism>
<keyword evidence="2" id="KW-0413">Isomerase</keyword>
<dbReference type="AlphaFoldDB" id="A0A518EPM1"/>
<evidence type="ECO:0000313" key="2">
    <source>
        <dbReference type="EMBL" id="QDV06041.1"/>
    </source>
</evidence>
<sequence>MTRRLGFSFLYFTPRVLAGHLPWLGRLAHHGYDGAELPVVDATDEELSSMRRVLDAEGLTATAVGFAIEGANPVDPDPAVRRAAVEHIGRLCEKAAVLGADVLAGPLHSAYGPFTELPPTGDEQRWCAEVLHEAGGLAAAAGVTLALEPLNRFECYFLNTAADCSDLVRAIDHPKVLGLLDTHHAHIEEDDLPAAIESMGQALGHVQLSENHRGTPGRGQIDFPAALAALDRIGYEGWLVIEAFSRQDPAFGSALRIWRSLDDGPEDVLRAGARLVGRP</sequence>
<dbReference type="EC" id="5.3.1.-" evidence="2"/>